<evidence type="ECO:0000313" key="2">
    <source>
        <dbReference type="EMBL" id="KFX51095.1"/>
    </source>
</evidence>
<feature type="compositionally biased region" description="Low complexity" evidence="1">
    <location>
        <begin position="49"/>
        <end position="59"/>
    </location>
</feature>
<evidence type="ECO:0008006" key="3">
    <source>
        <dbReference type="Google" id="ProtNLM"/>
    </source>
</evidence>
<dbReference type="AlphaFoldDB" id="A0A093VFZ8"/>
<sequence>MATDQGRKERPSPLQTPIPPASGYTDSTAVSPALSSFSSPSRLQNKKFSSSVSSLLPSPGIGITMERTGSLPIQLAGVKEERSKDIEEEYFGFDQVFEPDGMTSEVYDLTDHPVYYEIEPPKRLRSESQSSRGLSRIGSRIPSMSSRWMSTARSSGGTYVTDILDDELRSRANSAASSTSQITSISQEVLPPARTSLDKSRFSGHSVGAISIEKANSLAADEEDEVGAKASTPLLPPVWSEFPSTNPDSEIASPLPSPTVADVFNEEDTLPAMTSTRTSIHRSPPLSTKPSVSSLTTRARGMTLRTTISGEGAPPLVLTEGDDEWSAKLGHANFTIHPEPYIPETSDARTFRQFRDDWDLARTNYAKHLVRTGEHYGETSMIYKFTKEKWETIEDEWKKNLETIVTNDVKFGAILGLTKSNMSPTEAIKIPRIHDNEKFPELGDEEIVGPMSVAPAIHSTQRCKSPKRRNVFRFLHNLVNRPAPGLAATRA</sequence>
<gene>
    <name evidence="2" type="ORF">GQ26_0063340</name>
</gene>
<feature type="region of interest" description="Disordered" evidence="1">
    <location>
        <begin position="274"/>
        <end position="296"/>
    </location>
</feature>
<feature type="region of interest" description="Disordered" evidence="1">
    <location>
        <begin position="1"/>
        <end position="64"/>
    </location>
</feature>
<feature type="compositionally biased region" description="Low complexity" evidence="1">
    <location>
        <begin position="27"/>
        <end position="41"/>
    </location>
</feature>
<evidence type="ECO:0000256" key="1">
    <source>
        <dbReference type="SAM" id="MobiDB-lite"/>
    </source>
</evidence>
<dbReference type="EMBL" id="JPOX01000006">
    <property type="protein sequence ID" value="KFX51095.1"/>
    <property type="molecule type" value="Genomic_DNA"/>
</dbReference>
<reference evidence="2" key="2">
    <citation type="journal article" date="2014" name="PLoS Genet.">
        <title>Signature gene expression reveals novel clues to the molecular mechanisms of dimorphic transition in Penicillium marneffei.</title>
        <authorList>
            <person name="Yang E."/>
            <person name="Wang G."/>
            <person name="Cai J."/>
            <person name="Woo P.C."/>
            <person name="Lau S.K."/>
            <person name="Yuen K.-Y."/>
            <person name="Chow W.-N."/>
            <person name="Lin X."/>
        </authorList>
    </citation>
    <scope>NUCLEOTIDE SEQUENCE</scope>
    <source>
        <strain evidence="2">PM1</strain>
    </source>
</reference>
<reference key="1">
    <citation type="journal article" date="2014" name="PLoS Genet.">
        <title>Signature Gene Expression Reveals Novel Clues to the Molecular Mechanisms of Dimorphic Transition in Penicillium marneffei.</title>
        <authorList>
            <person name="Yang E."/>
            <person name="Wang G."/>
            <person name="Cai J."/>
            <person name="Woo P.C."/>
            <person name="Lau S.K."/>
            <person name="Yuen K.-Y."/>
            <person name="Chow W.-N."/>
            <person name="Lin X."/>
        </authorList>
    </citation>
    <scope>NUCLEOTIDE SEQUENCE [LARGE SCALE GENOMIC DNA]</scope>
    <source>
        <strain>PM1</strain>
    </source>
</reference>
<name>A0A093VFZ8_TALMA</name>
<feature type="compositionally biased region" description="Polar residues" evidence="1">
    <location>
        <begin position="285"/>
        <end position="296"/>
    </location>
</feature>
<protein>
    <recommendedName>
        <fullName evidence="3">Only prolin and serin are matching in the corresponding protein</fullName>
    </recommendedName>
</protein>
<accession>A0A093VFZ8</accession>
<proteinExistence type="predicted"/>
<organism evidence="2">
    <name type="scientific">Talaromyces marneffei PM1</name>
    <dbReference type="NCBI Taxonomy" id="1077442"/>
    <lineage>
        <taxon>Eukaryota</taxon>
        <taxon>Fungi</taxon>
        <taxon>Dikarya</taxon>
        <taxon>Ascomycota</taxon>
        <taxon>Pezizomycotina</taxon>
        <taxon>Eurotiomycetes</taxon>
        <taxon>Eurotiomycetidae</taxon>
        <taxon>Eurotiales</taxon>
        <taxon>Trichocomaceae</taxon>
        <taxon>Talaromyces</taxon>
        <taxon>Talaromyces sect. Talaromyces</taxon>
    </lineage>
</organism>
<comment type="caution">
    <text evidence="2">The sequence shown here is derived from an EMBL/GenBank/DDBJ whole genome shotgun (WGS) entry which is preliminary data.</text>
</comment>
<feature type="compositionally biased region" description="Basic and acidic residues" evidence="1">
    <location>
        <begin position="1"/>
        <end position="11"/>
    </location>
</feature>
<dbReference type="HOGENOM" id="CLU_020684_0_0_1"/>
<dbReference type="eggNOG" id="ENOG502SJFJ">
    <property type="taxonomic scope" value="Eukaryota"/>
</dbReference>